<feature type="domain" description="Tyrosine-protein phosphatase" evidence="5">
    <location>
        <begin position="219"/>
        <end position="439"/>
    </location>
</feature>
<dbReference type="PRINTS" id="PR00700">
    <property type="entry name" value="PRTYPHPHTASE"/>
</dbReference>
<dbReference type="GeneTree" id="ENSGT00940000155529"/>
<keyword evidence="3" id="KW-0378">Hydrolase</keyword>
<keyword evidence="4" id="KW-0812">Transmembrane</keyword>
<keyword evidence="9" id="KW-1185">Reference proteome</keyword>
<accession>A0A8C4R3B4</accession>
<dbReference type="InterPro" id="IPR000242">
    <property type="entry name" value="PTP_cat"/>
</dbReference>
<feature type="domain" description="Tyrosine-protein phosphatase" evidence="5">
    <location>
        <begin position="480"/>
        <end position="706"/>
    </location>
</feature>
<feature type="transmembrane region" description="Helical" evidence="4">
    <location>
        <begin position="166"/>
        <end position="190"/>
    </location>
</feature>
<evidence type="ECO:0000313" key="8">
    <source>
        <dbReference type="Ensembl" id="ENSEBUP00000023073.1"/>
    </source>
</evidence>
<sequence length="741" mass="82884">MYVPEKVTTIGALVLRHLLPSSLIDYYRYDGSMTTPPCIETVQWTVFRDRVSLSQSQLSKFCGIFTTERVGFSKVVDYLRDNYRPTHPSYSDSVFVSYGNRTGPGIFVCFHQSASILSACLLSFCNCLLLRPASGHPFPTLLCLCVCVRPGQQAGQRLLAGGRADWRIPLVVVASLTCACLIFLISVLIWGPQGFAPIPSSGELPCKGKLKCFQTAHFYVDDNDSPRVVPTSTLPFLPFSGVLSSRNMIVVRTDLRAILGLTATPIIVPLWNLAEKERQLRKKADQYWPLEASEECGGILVTLKSTRITFNYTVRQFILQNARLKKGSQKVRPVERMVTQFHCTKWPKSVSCESALALLAFIRRSGASRTEAMGPTLVHCSAAVGRTGTYIVLDSMLHQMREQGTVNVLGFLKHVRTQRKYLVQTEEQYIFIHDVLVHAVVCGDTEASAENLHAYVDSLLIPDSTGFTALERQFKVCFDIPVTAGMTFLLMISEQWRVCLTTRSGVEGSDYINASFIPGYRQDHEYIVTQRPAPHTMGGFWRMVWERKAQLIVSMAEDMPLTEEEYVYWPIRDKALNCGNFCVKLLKEDCLQLASAERLASERPLELKLIKCPRWPNPDGPISGAFELITIMNDEKMTSERPIIVHDQLGGVSAAAFCGLASLWDQLEEENIMDVFQVARGIQKARPGSFTDLEHYQFLYKALLSLVVSRETRNGLSLAERNGVAILPEDGSVAESLQSLV</sequence>
<dbReference type="PROSITE" id="PS50056">
    <property type="entry name" value="TYR_PHOSPHATASE_2"/>
    <property type="match status" value="1"/>
</dbReference>
<dbReference type="AlphaFoldDB" id="A0A8C4R3B4"/>
<dbReference type="SMART" id="SM00194">
    <property type="entry name" value="PTPc"/>
    <property type="match status" value="2"/>
</dbReference>
<dbReference type="Gene3D" id="3.10.200.10">
    <property type="entry name" value="Alpha carbonic anhydrase"/>
    <property type="match status" value="1"/>
</dbReference>
<dbReference type="PANTHER" id="PTHR19134:SF540">
    <property type="entry name" value="TYROSINE-PROTEIN PHOSPHATASE 99A"/>
    <property type="match status" value="1"/>
</dbReference>
<reference evidence="8" key="1">
    <citation type="submission" date="2025-08" db="UniProtKB">
        <authorList>
            <consortium name="Ensembl"/>
        </authorList>
    </citation>
    <scope>IDENTIFICATION</scope>
</reference>
<organism evidence="8 9">
    <name type="scientific">Eptatretus burgeri</name>
    <name type="common">Inshore hagfish</name>
    <dbReference type="NCBI Taxonomy" id="7764"/>
    <lineage>
        <taxon>Eukaryota</taxon>
        <taxon>Metazoa</taxon>
        <taxon>Chordata</taxon>
        <taxon>Craniata</taxon>
        <taxon>Vertebrata</taxon>
        <taxon>Cyclostomata</taxon>
        <taxon>Myxini</taxon>
        <taxon>Myxiniformes</taxon>
        <taxon>Myxinidae</taxon>
        <taxon>Eptatretinae</taxon>
        <taxon>Eptatretus</taxon>
    </lineage>
</organism>
<dbReference type="OMA" id="IPIPXEV"/>
<dbReference type="Gene3D" id="3.90.190.10">
    <property type="entry name" value="Protein tyrosine phosphatase superfamily"/>
    <property type="match status" value="2"/>
</dbReference>
<proteinExistence type="inferred from homology"/>
<evidence type="ECO:0000259" key="5">
    <source>
        <dbReference type="PROSITE" id="PS50055"/>
    </source>
</evidence>
<keyword evidence="4" id="KW-1133">Transmembrane helix</keyword>
<dbReference type="InterPro" id="IPR036398">
    <property type="entry name" value="CA_dom_sf"/>
</dbReference>
<evidence type="ECO:0000256" key="4">
    <source>
        <dbReference type="SAM" id="Phobius"/>
    </source>
</evidence>
<dbReference type="SUPFAM" id="SSF52799">
    <property type="entry name" value="(Phosphotyrosine protein) phosphatases II"/>
    <property type="match status" value="2"/>
</dbReference>
<reference evidence="8" key="2">
    <citation type="submission" date="2025-09" db="UniProtKB">
        <authorList>
            <consortium name="Ensembl"/>
        </authorList>
    </citation>
    <scope>IDENTIFICATION</scope>
</reference>
<dbReference type="PROSITE" id="PS51144">
    <property type="entry name" value="ALPHA_CA_2"/>
    <property type="match status" value="1"/>
</dbReference>
<feature type="domain" description="Alpha-carbonic anhydrase" evidence="7">
    <location>
        <begin position="1"/>
        <end position="98"/>
    </location>
</feature>
<dbReference type="InterPro" id="IPR000387">
    <property type="entry name" value="Tyr_Pase_dom"/>
</dbReference>
<dbReference type="PROSITE" id="PS50055">
    <property type="entry name" value="TYR_PHOSPHATASE_PTP"/>
    <property type="match status" value="2"/>
</dbReference>
<dbReference type="InterPro" id="IPR050348">
    <property type="entry name" value="Protein-Tyr_Phosphatase"/>
</dbReference>
<dbReference type="InterPro" id="IPR001148">
    <property type="entry name" value="CA_dom"/>
</dbReference>
<dbReference type="SMART" id="SM00404">
    <property type="entry name" value="PTPc_motif"/>
    <property type="match status" value="2"/>
</dbReference>
<protein>
    <recommendedName>
        <fullName evidence="2">protein-tyrosine-phosphatase</fullName>
        <ecNumber evidence="2">3.1.3.48</ecNumber>
    </recommendedName>
</protein>
<dbReference type="InterPro" id="IPR029021">
    <property type="entry name" value="Prot-tyrosine_phosphatase-like"/>
</dbReference>
<comment type="similarity">
    <text evidence="1">Belongs to the protein-tyrosine phosphatase family. Receptor class 5 subfamily.</text>
</comment>
<feature type="domain" description="Tyrosine specific protein phosphatases" evidence="6">
    <location>
        <begin position="356"/>
        <end position="430"/>
    </location>
</feature>
<dbReference type="Pfam" id="PF00102">
    <property type="entry name" value="Y_phosphatase"/>
    <property type="match status" value="2"/>
</dbReference>
<dbReference type="Proteomes" id="UP000694388">
    <property type="component" value="Unplaced"/>
</dbReference>
<evidence type="ECO:0000313" key="9">
    <source>
        <dbReference type="Proteomes" id="UP000694388"/>
    </source>
</evidence>
<dbReference type="Ensembl" id="ENSEBUT00000023649.1">
    <property type="protein sequence ID" value="ENSEBUP00000023073.1"/>
    <property type="gene ID" value="ENSEBUG00000014209.1"/>
</dbReference>
<dbReference type="PANTHER" id="PTHR19134">
    <property type="entry name" value="RECEPTOR-TYPE TYROSINE-PROTEIN PHOSPHATASE"/>
    <property type="match status" value="1"/>
</dbReference>
<dbReference type="EC" id="3.1.3.48" evidence="2"/>
<dbReference type="GO" id="GO:0004725">
    <property type="term" value="F:protein tyrosine phosphatase activity"/>
    <property type="evidence" value="ECO:0007669"/>
    <property type="project" value="UniProtKB-EC"/>
</dbReference>
<evidence type="ECO:0000259" key="6">
    <source>
        <dbReference type="PROSITE" id="PS50056"/>
    </source>
</evidence>
<keyword evidence="3" id="KW-0904">Protein phosphatase</keyword>
<evidence type="ECO:0000259" key="7">
    <source>
        <dbReference type="PROSITE" id="PS51144"/>
    </source>
</evidence>
<dbReference type="SUPFAM" id="SSF51069">
    <property type="entry name" value="Carbonic anhydrase"/>
    <property type="match status" value="1"/>
</dbReference>
<dbReference type="InterPro" id="IPR003595">
    <property type="entry name" value="Tyr_Pase_cat"/>
</dbReference>
<keyword evidence="4" id="KW-0472">Membrane</keyword>
<evidence type="ECO:0000256" key="1">
    <source>
        <dbReference type="ARBA" id="ARBA00006246"/>
    </source>
</evidence>
<dbReference type="FunFam" id="3.90.190.10:FF:000013">
    <property type="entry name" value="receptor-type tyrosine-protein phosphatase zeta isoform X1"/>
    <property type="match status" value="1"/>
</dbReference>
<dbReference type="Pfam" id="PF00194">
    <property type="entry name" value="Carb_anhydrase"/>
    <property type="match status" value="1"/>
</dbReference>
<evidence type="ECO:0000256" key="2">
    <source>
        <dbReference type="ARBA" id="ARBA00013064"/>
    </source>
</evidence>
<name>A0A8C4R3B4_EPTBU</name>
<evidence type="ECO:0000256" key="3">
    <source>
        <dbReference type="ARBA" id="ARBA00022912"/>
    </source>
</evidence>